<dbReference type="SUPFAM" id="SSF54768">
    <property type="entry name" value="dsRNA-binding domain-like"/>
    <property type="match status" value="1"/>
</dbReference>
<dbReference type="PANTHER" id="PTHR11207">
    <property type="entry name" value="RIBONUCLEASE III"/>
    <property type="match status" value="1"/>
</dbReference>
<evidence type="ECO:0000256" key="5">
    <source>
        <dbReference type="ARBA" id="ARBA00023274"/>
    </source>
</evidence>
<keyword evidence="3" id="KW-0689">Ribosomal protein</keyword>
<dbReference type="SMART" id="SM00535">
    <property type="entry name" value="RIBOc"/>
    <property type="match status" value="1"/>
</dbReference>
<gene>
    <name evidence="10" type="ORF">BDEG_27622</name>
</gene>
<dbReference type="Gene3D" id="1.10.1520.10">
    <property type="entry name" value="Ribonuclease III domain"/>
    <property type="match status" value="1"/>
</dbReference>
<dbReference type="STRING" id="403673.A0A177WY06"/>
<organism evidence="10 11">
    <name type="scientific">Batrachochytrium dendrobatidis (strain JEL423)</name>
    <dbReference type="NCBI Taxonomy" id="403673"/>
    <lineage>
        <taxon>Eukaryota</taxon>
        <taxon>Fungi</taxon>
        <taxon>Fungi incertae sedis</taxon>
        <taxon>Chytridiomycota</taxon>
        <taxon>Chytridiomycota incertae sedis</taxon>
        <taxon>Chytridiomycetes</taxon>
        <taxon>Rhizophydiales</taxon>
        <taxon>Rhizophydiales incertae sedis</taxon>
        <taxon>Batrachochytrium</taxon>
    </lineage>
</organism>
<protein>
    <recommendedName>
        <fullName evidence="7">Large ribosomal subunit protein mL44</fullName>
    </recommendedName>
</protein>
<dbReference type="InterPro" id="IPR044444">
    <property type="entry name" value="Ribosomal_mL44_DSRM_metazoa"/>
</dbReference>
<dbReference type="GO" id="GO:0003725">
    <property type="term" value="F:double-stranded RNA binding"/>
    <property type="evidence" value="ECO:0007669"/>
    <property type="project" value="InterPro"/>
</dbReference>
<comment type="similarity">
    <text evidence="6">Belongs to the ribonuclease III family. Mitochondrion-specific ribosomal protein mL44 subfamily.</text>
</comment>
<dbReference type="InterPro" id="IPR044443">
    <property type="entry name" value="Ribosomal_mL44_DSRM_fung"/>
</dbReference>
<proteinExistence type="inferred from homology"/>
<name>A0A177WY06_BATDL</name>
<evidence type="ECO:0000259" key="9">
    <source>
        <dbReference type="PROSITE" id="PS50142"/>
    </source>
</evidence>
<dbReference type="eggNOG" id="KOG3769">
    <property type="taxonomic scope" value="Eukaryota"/>
</dbReference>
<reference evidence="10 11" key="1">
    <citation type="submission" date="2006-10" db="EMBL/GenBank/DDBJ databases">
        <title>The Genome Sequence of Batrachochytrium dendrobatidis JEL423.</title>
        <authorList>
            <consortium name="The Broad Institute Genome Sequencing Platform"/>
            <person name="Birren B."/>
            <person name="Lander E."/>
            <person name="Galagan J."/>
            <person name="Cuomo C."/>
            <person name="Devon K."/>
            <person name="Jaffe D."/>
            <person name="Butler J."/>
            <person name="Alvarez P."/>
            <person name="Gnerre S."/>
            <person name="Grabherr M."/>
            <person name="Kleber M."/>
            <person name="Mauceli E."/>
            <person name="Brockman W."/>
            <person name="Young S."/>
            <person name="LaButti K."/>
            <person name="Sykes S."/>
            <person name="DeCaprio D."/>
            <person name="Crawford M."/>
            <person name="Koehrsen M."/>
            <person name="Engels R."/>
            <person name="Montgomery P."/>
            <person name="Pearson M."/>
            <person name="Howarth C."/>
            <person name="Larson L."/>
            <person name="White J."/>
            <person name="O'Leary S."/>
            <person name="Kodira C."/>
            <person name="Zeng Q."/>
            <person name="Yandava C."/>
            <person name="Alvarado L."/>
            <person name="Longcore J."/>
            <person name="James T."/>
        </authorList>
    </citation>
    <scope>NUCLEOTIDE SEQUENCE [LARGE SCALE GENOMIC DNA]</scope>
    <source>
        <strain evidence="10 11">JEL423</strain>
    </source>
</reference>
<dbReference type="Pfam" id="PF22892">
    <property type="entry name" value="DSRM_MRPL44"/>
    <property type="match status" value="1"/>
</dbReference>
<feature type="region of interest" description="Disordered" evidence="8">
    <location>
        <begin position="324"/>
        <end position="343"/>
    </location>
</feature>
<dbReference type="EMBL" id="DS022312">
    <property type="protein sequence ID" value="OAJ44391.1"/>
    <property type="molecule type" value="Genomic_DNA"/>
</dbReference>
<dbReference type="InterPro" id="IPR000999">
    <property type="entry name" value="RNase_III_dom"/>
</dbReference>
<dbReference type="InterPro" id="IPR036389">
    <property type="entry name" value="RNase_III_sf"/>
</dbReference>
<dbReference type="GO" id="GO:0005739">
    <property type="term" value="C:mitochondrion"/>
    <property type="evidence" value="ECO:0007669"/>
    <property type="project" value="TreeGrafter"/>
</dbReference>
<dbReference type="Pfam" id="PF14622">
    <property type="entry name" value="Ribonucleas_3_3"/>
    <property type="match status" value="1"/>
</dbReference>
<evidence type="ECO:0000256" key="2">
    <source>
        <dbReference type="ARBA" id="ARBA00022884"/>
    </source>
</evidence>
<evidence type="ECO:0000256" key="6">
    <source>
        <dbReference type="ARBA" id="ARBA00024034"/>
    </source>
</evidence>
<dbReference type="GO" id="GO:0004525">
    <property type="term" value="F:ribonuclease III activity"/>
    <property type="evidence" value="ECO:0007669"/>
    <property type="project" value="InterPro"/>
</dbReference>
<dbReference type="GO" id="GO:0006396">
    <property type="term" value="P:RNA processing"/>
    <property type="evidence" value="ECO:0007669"/>
    <property type="project" value="InterPro"/>
</dbReference>
<evidence type="ECO:0000256" key="4">
    <source>
        <dbReference type="ARBA" id="ARBA00023128"/>
    </source>
</evidence>
<dbReference type="InterPro" id="IPR014720">
    <property type="entry name" value="dsRBD_dom"/>
</dbReference>
<keyword evidence="4" id="KW-0496">Mitochondrion</keyword>
<evidence type="ECO:0000256" key="1">
    <source>
        <dbReference type="ARBA" id="ARBA00004173"/>
    </source>
</evidence>
<dbReference type="Proteomes" id="UP000077115">
    <property type="component" value="Unassembled WGS sequence"/>
</dbReference>
<evidence type="ECO:0000256" key="3">
    <source>
        <dbReference type="ARBA" id="ARBA00022980"/>
    </source>
</evidence>
<dbReference type="PANTHER" id="PTHR11207:SF32">
    <property type="entry name" value="LARGE RIBOSOMAL SUBUNIT PROTEIN ML44"/>
    <property type="match status" value="1"/>
</dbReference>
<dbReference type="AlphaFoldDB" id="A0A177WY06"/>
<evidence type="ECO:0000313" key="11">
    <source>
        <dbReference type="Proteomes" id="UP000077115"/>
    </source>
</evidence>
<dbReference type="PROSITE" id="PS50142">
    <property type="entry name" value="RNASE_3_2"/>
    <property type="match status" value="1"/>
</dbReference>
<feature type="domain" description="RNase III" evidence="9">
    <location>
        <begin position="88"/>
        <end position="213"/>
    </location>
</feature>
<reference evidence="10 11" key="2">
    <citation type="submission" date="2016-05" db="EMBL/GenBank/DDBJ databases">
        <title>Lineage-specific infection strategies underlie the spectrum of fungal disease in amphibians.</title>
        <authorList>
            <person name="Cuomo C.A."/>
            <person name="Farrer R.A."/>
            <person name="James T."/>
            <person name="Longcore J."/>
            <person name="Birren B."/>
        </authorList>
    </citation>
    <scope>NUCLEOTIDE SEQUENCE [LARGE SCALE GENOMIC DNA]</scope>
    <source>
        <strain evidence="10 11">JEL423</strain>
    </source>
</reference>
<dbReference type="CDD" id="cd00593">
    <property type="entry name" value="RIBOc"/>
    <property type="match status" value="1"/>
</dbReference>
<dbReference type="VEuPathDB" id="FungiDB:BDEG_27622"/>
<evidence type="ECO:0000313" key="10">
    <source>
        <dbReference type="EMBL" id="OAJ44391.1"/>
    </source>
</evidence>
<comment type="subcellular location">
    <subcellularLocation>
        <location evidence="1">Mitochondrion</location>
    </subcellularLocation>
</comment>
<keyword evidence="2" id="KW-0694">RNA-binding</keyword>
<dbReference type="GO" id="GO:0003735">
    <property type="term" value="F:structural constituent of ribosome"/>
    <property type="evidence" value="ECO:0007669"/>
    <property type="project" value="TreeGrafter"/>
</dbReference>
<dbReference type="SUPFAM" id="SSF69065">
    <property type="entry name" value="RNase III domain-like"/>
    <property type="match status" value="1"/>
</dbReference>
<dbReference type="Gene3D" id="3.30.160.20">
    <property type="match status" value="1"/>
</dbReference>
<accession>A0A177WY06</accession>
<dbReference type="CDD" id="cd19873">
    <property type="entry name" value="DSRM_MRPL3_like"/>
    <property type="match status" value="1"/>
</dbReference>
<sequence length="343" mass="37291">MNSLVVASLIASRSAVYSSRSIGTSTFCLAASSILATRISPTNTTIPCMPSLRNFSTSMIQSDLHSTTIALESDVSKDSKPLDNKAQVAAFSARTGILFDTPDILSLVMTHKSAHLESNDRYVYLGSTVLKTFVTEYVLAKYPLMQADIAERVIEAYISTSVVASVGQTLGVHLLMRWKGSTDANSNAVSDGVNTVRASVMHALIGAVYQHKGPHAARTLIHKHFLSRATDVQSIVEAQLKMDKPRKLLAITCKNLKKPKPISRLLGETGRLSSRSVFLVGVYCGIEKIGEGYGSSIKMAEQRACIDALSKHFLTQIKDITLPSDTTTDSEETTTFFEKLPEQ</sequence>
<dbReference type="SMART" id="SM00358">
    <property type="entry name" value="DSRM"/>
    <property type="match status" value="1"/>
</dbReference>
<keyword evidence="5" id="KW-0687">Ribonucleoprotein</keyword>
<evidence type="ECO:0000256" key="8">
    <source>
        <dbReference type="SAM" id="MobiDB-lite"/>
    </source>
</evidence>
<dbReference type="OrthoDB" id="67027at2759"/>
<evidence type="ECO:0000256" key="7">
    <source>
        <dbReference type="ARBA" id="ARBA00035187"/>
    </source>
</evidence>